<feature type="region of interest" description="Disordered" evidence="1">
    <location>
        <begin position="329"/>
        <end position="370"/>
    </location>
</feature>
<proteinExistence type="predicted"/>
<reference evidence="2" key="1">
    <citation type="journal article" date="2023" name="Science">
        <title>Elucidation of the pathway for biosynthesis of saponin adjuvants from the soapbark tree.</title>
        <authorList>
            <person name="Reed J."/>
            <person name="Orme A."/>
            <person name="El-Demerdash A."/>
            <person name="Owen C."/>
            <person name="Martin L.B.B."/>
            <person name="Misra R.C."/>
            <person name="Kikuchi S."/>
            <person name="Rejzek M."/>
            <person name="Martin A.C."/>
            <person name="Harkess A."/>
            <person name="Leebens-Mack J."/>
            <person name="Louveau T."/>
            <person name="Stephenson M.J."/>
            <person name="Osbourn A."/>
        </authorList>
    </citation>
    <scope>NUCLEOTIDE SEQUENCE</scope>
    <source>
        <strain evidence="2">S10</strain>
    </source>
</reference>
<feature type="compositionally biased region" description="Polar residues" evidence="1">
    <location>
        <begin position="356"/>
        <end position="370"/>
    </location>
</feature>
<feature type="compositionally biased region" description="Polar residues" evidence="1">
    <location>
        <begin position="112"/>
        <end position="121"/>
    </location>
</feature>
<dbReference type="KEGG" id="qsa:O6P43_025469"/>
<evidence type="ECO:0000313" key="3">
    <source>
        <dbReference type="Proteomes" id="UP001163823"/>
    </source>
</evidence>
<name>A0AAD7PFM5_QUISA</name>
<dbReference type="AlphaFoldDB" id="A0AAD7PFM5"/>
<accession>A0AAD7PFM5</accession>
<evidence type="ECO:0000313" key="2">
    <source>
        <dbReference type="EMBL" id="KAJ7953818.1"/>
    </source>
</evidence>
<dbReference type="EMBL" id="JARAOO010000010">
    <property type="protein sequence ID" value="KAJ7953818.1"/>
    <property type="molecule type" value="Genomic_DNA"/>
</dbReference>
<keyword evidence="3" id="KW-1185">Reference proteome</keyword>
<evidence type="ECO:0000256" key="1">
    <source>
        <dbReference type="SAM" id="MobiDB-lite"/>
    </source>
</evidence>
<sequence length="370" mass="40514">MPTSRVISPKPAARRIMNAPLRVAALHQDSNFGNDTCLSQLSPPRAQPNKSADLQLGLTNKAHHVVPNPNKAHVIYFAIWFLYFIYIMGTRPPDASNQAREAARFSLAVPTSAESPRSPNPGQKGLRFTCPDRKLNLPGARGSGTRDPSGSSLRRVHRRSSKPESETVEIHLVDPTALIGNLTSPVLAVQARETPAVRASAEFTEDLPKPRSETVEIHLVDPTALTGNSTSLVLNVQARKTPAVLASAKFACKRFALRYLTLQSPRQRKLELRAHPKVARRRVKSSSAKKKAQLALVLPLVDFKSESLHFSNLFLGGLVLIQTLTRLNKSRPTKGPTNTSSHTMKKGLQDHPCKSPAQTNPTLTLASSWD</sequence>
<protein>
    <submittedName>
        <fullName evidence="2">Uncharacterized protein</fullName>
    </submittedName>
</protein>
<organism evidence="2 3">
    <name type="scientific">Quillaja saponaria</name>
    <name type="common">Soap bark tree</name>
    <dbReference type="NCBI Taxonomy" id="32244"/>
    <lineage>
        <taxon>Eukaryota</taxon>
        <taxon>Viridiplantae</taxon>
        <taxon>Streptophyta</taxon>
        <taxon>Embryophyta</taxon>
        <taxon>Tracheophyta</taxon>
        <taxon>Spermatophyta</taxon>
        <taxon>Magnoliopsida</taxon>
        <taxon>eudicotyledons</taxon>
        <taxon>Gunneridae</taxon>
        <taxon>Pentapetalae</taxon>
        <taxon>rosids</taxon>
        <taxon>fabids</taxon>
        <taxon>Fabales</taxon>
        <taxon>Quillajaceae</taxon>
        <taxon>Quillaja</taxon>
    </lineage>
</organism>
<comment type="caution">
    <text evidence="2">The sequence shown here is derived from an EMBL/GenBank/DDBJ whole genome shotgun (WGS) entry which is preliminary data.</text>
</comment>
<feature type="region of interest" description="Disordered" evidence="1">
    <location>
        <begin position="108"/>
        <end position="167"/>
    </location>
</feature>
<gene>
    <name evidence="2" type="ORF">O6P43_025469</name>
</gene>
<dbReference type="Proteomes" id="UP001163823">
    <property type="component" value="Chromosome 10"/>
</dbReference>